<name>A0A397JVA6_9GLOM</name>
<sequence>MKIYDFDTESNENYYSFNELLELNVFEYNKENYTKAFLILEQKTSNKNDENEEDYEEYNIDFEIQEFDLTLKTNFSPCVLFDYINNKLQMCGQIASKNICQLIGTWQIDNKAVSEFQSKGISLGVCMNHFNYDQKNHNAFTKQLQRIESSEVQHRRYLLCFKNNYFFNRSIRWVSEKVLEEVPTVHYICYSCYELYGGHLNLRLDPGKRKFTCE</sequence>
<organism evidence="1 2">
    <name type="scientific">Diversispora epigaea</name>
    <dbReference type="NCBI Taxonomy" id="1348612"/>
    <lineage>
        <taxon>Eukaryota</taxon>
        <taxon>Fungi</taxon>
        <taxon>Fungi incertae sedis</taxon>
        <taxon>Mucoromycota</taxon>
        <taxon>Glomeromycotina</taxon>
        <taxon>Glomeromycetes</taxon>
        <taxon>Diversisporales</taxon>
        <taxon>Diversisporaceae</taxon>
        <taxon>Diversispora</taxon>
    </lineage>
</organism>
<dbReference type="EMBL" id="PQFF01000016">
    <property type="protein sequence ID" value="RHZ89174.1"/>
    <property type="molecule type" value="Genomic_DNA"/>
</dbReference>
<comment type="caution">
    <text evidence="1">The sequence shown here is derived from an EMBL/GenBank/DDBJ whole genome shotgun (WGS) entry which is preliminary data.</text>
</comment>
<dbReference type="OrthoDB" id="2431159at2759"/>
<protein>
    <submittedName>
        <fullName evidence="1">Uncharacterized protein</fullName>
    </submittedName>
</protein>
<accession>A0A397JVA6</accession>
<gene>
    <name evidence="1" type="ORF">Glove_18g157</name>
</gene>
<keyword evidence="2" id="KW-1185">Reference proteome</keyword>
<dbReference type="Proteomes" id="UP000266861">
    <property type="component" value="Unassembled WGS sequence"/>
</dbReference>
<evidence type="ECO:0000313" key="1">
    <source>
        <dbReference type="EMBL" id="RHZ89174.1"/>
    </source>
</evidence>
<proteinExistence type="predicted"/>
<dbReference type="AlphaFoldDB" id="A0A397JVA6"/>
<reference evidence="1 2" key="1">
    <citation type="submission" date="2018-08" db="EMBL/GenBank/DDBJ databases">
        <title>Genome and evolution of the arbuscular mycorrhizal fungus Diversispora epigaea (formerly Glomus versiforme) and its bacterial endosymbionts.</title>
        <authorList>
            <person name="Sun X."/>
            <person name="Fei Z."/>
            <person name="Harrison M."/>
        </authorList>
    </citation>
    <scope>NUCLEOTIDE SEQUENCE [LARGE SCALE GENOMIC DNA]</scope>
    <source>
        <strain evidence="1 2">IT104</strain>
    </source>
</reference>
<evidence type="ECO:0000313" key="2">
    <source>
        <dbReference type="Proteomes" id="UP000266861"/>
    </source>
</evidence>